<gene>
    <name evidence="1" type="ORF">HLI17_31775</name>
</gene>
<organism evidence="1 2">
    <name type="scientific">Rhizobium laguerreae</name>
    <dbReference type="NCBI Taxonomy" id="1076926"/>
    <lineage>
        <taxon>Bacteria</taxon>
        <taxon>Pseudomonadati</taxon>
        <taxon>Pseudomonadota</taxon>
        <taxon>Alphaproteobacteria</taxon>
        <taxon>Hyphomicrobiales</taxon>
        <taxon>Rhizobiaceae</taxon>
        <taxon>Rhizobium/Agrobacterium group</taxon>
        <taxon>Rhizobium</taxon>
    </lineage>
</organism>
<dbReference type="Proteomes" id="UP000530654">
    <property type="component" value="Unassembled WGS sequence"/>
</dbReference>
<dbReference type="EMBL" id="JABEQY010000047">
    <property type="protein sequence ID" value="NNH67781.1"/>
    <property type="molecule type" value="Genomic_DNA"/>
</dbReference>
<comment type="caution">
    <text evidence="1">The sequence shown here is derived from an EMBL/GenBank/DDBJ whole genome shotgun (WGS) entry which is preliminary data.</text>
</comment>
<reference evidence="1 2" key="1">
    <citation type="submission" date="2020-04" db="EMBL/GenBank/DDBJ databases">
        <title>Rhizobium bacterial biofertilizers improve the content of phenolic compounds of Lactuca sativa L. under non-saline and saline-stress conditions.</title>
        <authorList>
            <person name="Ayuso-Calles M."/>
            <person name="Garcia-Estevez I."/>
            <person name="Jimenez-Gomez A."/>
            <person name="Flores-Felix J.D."/>
            <person name="Escribano-Bailon M."/>
            <person name="Rivas R."/>
        </authorList>
    </citation>
    <scope>NUCLEOTIDE SEQUENCE [LARGE SCALE GENOMIC DNA]</scope>
    <source>
        <strain evidence="1 2">GPTR02</strain>
    </source>
</reference>
<evidence type="ECO:0000313" key="1">
    <source>
        <dbReference type="EMBL" id="NNH67781.1"/>
    </source>
</evidence>
<proteinExistence type="predicted"/>
<evidence type="ECO:0000313" key="2">
    <source>
        <dbReference type="Proteomes" id="UP000530654"/>
    </source>
</evidence>
<protein>
    <submittedName>
        <fullName evidence="1">Uncharacterized protein</fullName>
    </submittedName>
</protein>
<name>A0A7Y2RBI1_9HYPH</name>
<dbReference type="AlphaFoldDB" id="A0A7Y2RBI1"/>
<dbReference type="RefSeq" id="WP_170282844.1">
    <property type="nucleotide sequence ID" value="NZ_JABEQY010000047.1"/>
</dbReference>
<accession>A0A7Y2RBI1</accession>
<sequence>MTSFSKLITKCLRAWAAWNDRKRMTRAMPDIIERKKLIEKNRRRHRRNRALLDEQRNEMTAILKGKM</sequence>